<feature type="compositionally biased region" description="Polar residues" evidence="1">
    <location>
        <begin position="289"/>
        <end position="305"/>
    </location>
</feature>
<dbReference type="PANTHER" id="PTHR12338">
    <property type="entry name" value="AUTOTRANSPORTER"/>
    <property type="match status" value="1"/>
</dbReference>
<feature type="chain" id="PRO_5045689388" evidence="2">
    <location>
        <begin position="27"/>
        <end position="1407"/>
    </location>
</feature>
<dbReference type="SUPFAM" id="SSF51126">
    <property type="entry name" value="Pectin lyase-like"/>
    <property type="match status" value="1"/>
</dbReference>
<evidence type="ECO:0000256" key="1">
    <source>
        <dbReference type="SAM" id="MobiDB-lite"/>
    </source>
</evidence>
<feature type="compositionally biased region" description="Low complexity" evidence="1">
    <location>
        <begin position="732"/>
        <end position="746"/>
    </location>
</feature>
<feature type="compositionally biased region" description="Low complexity" evidence="1">
    <location>
        <begin position="762"/>
        <end position="784"/>
    </location>
</feature>
<reference evidence="4 5" key="1">
    <citation type="submission" date="2024-06" db="EMBL/GenBank/DDBJ databases">
        <title>Genomic Encyclopedia of Type Strains, Phase IV (KMG-IV): sequencing the most valuable type-strain genomes for metagenomic binning, comparative biology and taxonomic classification.</title>
        <authorList>
            <person name="Goeker M."/>
        </authorList>
    </citation>
    <scope>NUCLEOTIDE SEQUENCE [LARGE SCALE GENOMIC DNA]</scope>
    <source>
        <strain evidence="4 5">DSM 21331</strain>
    </source>
</reference>
<keyword evidence="5" id="KW-1185">Reference proteome</keyword>
<dbReference type="InterPro" id="IPR041286">
    <property type="entry name" value="MBG_2"/>
</dbReference>
<dbReference type="Proteomes" id="UP001549145">
    <property type="component" value="Unassembled WGS sequence"/>
</dbReference>
<evidence type="ECO:0000256" key="2">
    <source>
        <dbReference type="SAM" id="SignalP"/>
    </source>
</evidence>
<dbReference type="InterPro" id="IPR011050">
    <property type="entry name" value="Pectin_lyase_fold/virulence"/>
</dbReference>
<dbReference type="PANTHER" id="PTHR12338:SF5">
    <property type="entry name" value="ANTIGEN 43-RELATED"/>
    <property type="match status" value="1"/>
</dbReference>
<dbReference type="Pfam" id="PF05860">
    <property type="entry name" value="TPS"/>
    <property type="match status" value="1"/>
</dbReference>
<feature type="signal peptide" evidence="2">
    <location>
        <begin position="1"/>
        <end position="26"/>
    </location>
</feature>
<dbReference type="SMART" id="SM00912">
    <property type="entry name" value="Haemagg_act"/>
    <property type="match status" value="1"/>
</dbReference>
<evidence type="ECO:0000313" key="4">
    <source>
        <dbReference type="EMBL" id="MET3694275.1"/>
    </source>
</evidence>
<sequence>MNRTVRPLLQLLLTGTALTGSFAAGAGELPTGASTVHGGVSISTPSANQMTIQQTTSSAIVNWQGFSIGQGARVDISQPSASSAILNRVTGSAPSTIAGQLNANGQIYLVNPNGVAITRTGTVQAGAFVASTLDTTDGDFKAGKRLFRGTGQSGTVSNQGSITVQRGGYVALLGGRVENAGLISVPMGKVGLGAGEQATLDFSGDGFLQVAIPSRKDGSDAALIQHSGQIRAPGGTVVMQAATARDAARHAINLSGLVEARSVSGRSGAIVLGGGEGGTVTVSGRLDTSARTPARQGSNSRQASTGKRAPARGGDITVTGRDIRLSGATLMANGMAGGGRIRVGGDGQGNGPLQRASTTTVDAATTISADAGRQGNGGDVVIWSDQITRFAGRISATGGEQGGNGGQAEVSSHGVLDYTGTAILTAAKGTFGTLLLDPYNVTISNGVDANQSGFSATGNDSVINATTLQTALRSANVTVTTGGAGSPGTQAGDITVAAPLTWGTGTGATTGTTLTLNAYRSIVVAANLTVSGDGGLALNTNQGGTGGTLSFGTGASASFVASGAATPSQSLTINGEDYRLVRAQDFATTFPRDLLTATAANNRFALADNLDAAGQPTLLAPINTTPTGVNVPFTGKFNGLGHSISNLNITSANQYVGLFGTTVNATIANVQLINFNVIGRYTGTSESFVGGLVGQSTTSTIYGVSISGNVTNSATNNPTFSYTGGLVGQSTSSIGQSSSSGTVTGGAARESETGGLVGNNAGSGSVSRSFSSSNVSGSSAGGVSSDTGGLIGWNTSSGTVGQVYATGNVVGGSNVAENSASYTGGLVGYNAGSGSIQQASSSGTVRGGQANGTTATGGLIGYLQTGSVTQAYSMGSVFGGTAVNAVGVIPATGISRTGGLIGINTGTLNQTYTSGIVTAGVAVNVSTGGLVGFNGSGGGETPSSTSTVSASFWDTATTGQAAAAGNAATLAGATGLTTAQFQNAATFVPLATGQGWNFQTTWAPPSAGFYPELYSIAPVVSVSADAKTKTYGQANPLLTGTVFGGPGTYVFDASTVQPSAATLLTTSATQTSGVDNYAISSIAAPFVSTGNTNYRVTGTGSTLAVTPAPLTIRVNDQTKTFGQTFTFAGTEFQPVGLVNGDQVTRVTLTSQGEPASAPVTTYPIVASAAQGTGLVNTANNRSNYAITYTDGTLTVNPVPVPPQTPAERASAIANASVTPNIAIGLTNLTAPPLPLTSSINLSVASESITLGGGGPTLGVGSGTGDGSSTVASGTKTLAAINTASSALNAKLNACEKTNKKAVGGYTACVGDSLETFAATLDLRVQQLPPAFRGLPAIIRQAAQRVRTAATIGEARAAVRVAVTAIRKAISLLRADEPAVARVQARQGRAIASALQTVDARLSRAVGL</sequence>
<dbReference type="InterPro" id="IPR011493">
    <property type="entry name" value="GLUG"/>
</dbReference>
<dbReference type="Gene3D" id="2.160.20.10">
    <property type="entry name" value="Single-stranded right-handed beta-helix, Pectin lyase-like"/>
    <property type="match status" value="1"/>
</dbReference>
<proteinExistence type="predicted"/>
<dbReference type="RefSeq" id="WP_354465934.1">
    <property type="nucleotide sequence ID" value="NZ_JBEPMM010000013.1"/>
</dbReference>
<dbReference type="InterPro" id="IPR050909">
    <property type="entry name" value="Bact_Autotransporter_VF"/>
</dbReference>
<feature type="region of interest" description="Disordered" evidence="1">
    <location>
        <begin position="284"/>
        <end position="317"/>
    </location>
</feature>
<dbReference type="InterPro" id="IPR012334">
    <property type="entry name" value="Pectin_lyas_fold"/>
</dbReference>
<gene>
    <name evidence="4" type="ORF">ABID43_003834</name>
</gene>
<dbReference type="Pfam" id="PF07581">
    <property type="entry name" value="Glug"/>
    <property type="match status" value="1"/>
</dbReference>
<keyword evidence="2" id="KW-0732">Signal</keyword>
<dbReference type="EMBL" id="JBEPMM010000013">
    <property type="protein sequence ID" value="MET3694275.1"/>
    <property type="molecule type" value="Genomic_DNA"/>
</dbReference>
<dbReference type="Pfam" id="PF18676">
    <property type="entry name" value="MBG_2"/>
    <property type="match status" value="2"/>
</dbReference>
<dbReference type="InterPro" id="IPR008638">
    <property type="entry name" value="FhaB/CdiA-like_TPS"/>
</dbReference>
<feature type="region of interest" description="Disordered" evidence="1">
    <location>
        <begin position="732"/>
        <end position="784"/>
    </location>
</feature>
<organism evidence="4 5">
    <name type="scientific">Methylobacterium goesingense</name>
    <dbReference type="NCBI Taxonomy" id="243690"/>
    <lineage>
        <taxon>Bacteria</taxon>
        <taxon>Pseudomonadati</taxon>
        <taxon>Pseudomonadota</taxon>
        <taxon>Alphaproteobacteria</taxon>
        <taxon>Hyphomicrobiales</taxon>
        <taxon>Methylobacteriaceae</taxon>
        <taxon>Methylobacterium</taxon>
    </lineage>
</organism>
<protein>
    <submittedName>
        <fullName evidence="4">Filamentous hemagglutinin family protein</fullName>
    </submittedName>
</protein>
<feature type="domain" description="Filamentous haemagglutinin FhaB/tRNA nuclease CdiA-like TPS" evidence="3">
    <location>
        <begin position="26"/>
        <end position="139"/>
    </location>
</feature>
<evidence type="ECO:0000313" key="5">
    <source>
        <dbReference type="Proteomes" id="UP001549145"/>
    </source>
</evidence>
<name>A0ABV2LC06_9HYPH</name>
<accession>A0ABV2LC06</accession>
<comment type="caution">
    <text evidence="4">The sequence shown here is derived from an EMBL/GenBank/DDBJ whole genome shotgun (WGS) entry which is preliminary data.</text>
</comment>
<dbReference type="NCBIfam" id="TIGR01901">
    <property type="entry name" value="adhes_NPXG"/>
    <property type="match status" value="1"/>
</dbReference>
<evidence type="ECO:0000259" key="3">
    <source>
        <dbReference type="SMART" id="SM00912"/>
    </source>
</evidence>
<dbReference type="Gene3D" id="2.160.20.110">
    <property type="match status" value="2"/>
</dbReference>